<evidence type="ECO:0000313" key="1">
    <source>
        <dbReference type="EMBL" id="GBH08693.1"/>
    </source>
</evidence>
<name>A0A2V0Q769_PSESF</name>
<dbReference type="EMBL" id="BGJZ01000098">
    <property type="protein sequence ID" value="GBH08693.1"/>
    <property type="molecule type" value="Genomic_DNA"/>
</dbReference>
<comment type="caution">
    <text evidence="1">The sequence shown here is derived from an EMBL/GenBank/DDBJ whole genome shotgun (WGS) entry which is preliminary data.</text>
</comment>
<accession>A0A2V0Q769</accession>
<proteinExistence type="predicted"/>
<dbReference type="Proteomes" id="UP000247480">
    <property type="component" value="Unassembled WGS sequence"/>
</dbReference>
<reference evidence="1 2" key="1">
    <citation type="submission" date="2018-04" db="EMBL/GenBank/DDBJ databases">
        <title>Draft genome sequence of Pseudomonas syringae pv. actinidiae biovar 1 strains isolated from kiwifruit in Kagawa prefecture.</title>
        <authorList>
            <person name="Tabuchi M."/>
            <person name="Saito M."/>
            <person name="Fujiwara S."/>
            <person name="Sasa N."/>
            <person name="Akimitsu K."/>
            <person name="Gomi K."/>
            <person name="Konishi-Sugita S."/>
            <person name="Hamano K."/>
            <person name="Kataoka I."/>
        </authorList>
    </citation>
    <scope>NUCLEOTIDE SEQUENCE [LARGE SCALE GENOMIC DNA]</scope>
    <source>
        <strain evidence="1 2">MAFF212206</strain>
    </source>
</reference>
<organism evidence="1 2">
    <name type="scientific">Pseudomonas syringae pv. actinidiae</name>
    <dbReference type="NCBI Taxonomy" id="103796"/>
    <lineage>
        <taxon>Bacteria</taxon>
        <taxon>Pseudomonadati</taxon>
        <taxon>Pseudomonadota</taxon>
        <taxon>Gammaproteobacteria</taxon>
        <taxon>Pseudomonadales</taxon>
        <taxon>Pseudomonadaceae</taxon>
        <taxon>Pseudomonas</taxon>
        <taxon>Pseudomonas syringae</taxon>
    </lineage>
</organism>
<evidence type="ECO:0000313" key="2">
    <source>
        <dbReference type="Proteomes" id="UP000247480"/>
    </source>
</evidence>
<dbReference type="AlphaFoldDB" id="A0A2V0Q769"/>
<gene>
    <name evidence="1" type="ORF">KPSA1_02072</name>
</gene>
<protein>
    <submittedName>
        <fullName evidence="1">Delta-aminolevulinic acid dehydratase</fullName>
    </submittedName>
</protein>
<sequence length="318" mass="36174">MLLLGWSRCSRCCIFFVGVSANSRSSRRVFDAEQFEVKDQNRIGRDRRARALSTVSQITRDEKFDLLAYVHQLQTFDPTRDNAANRQINRAAAFNGAVKHLAVNQLAFVVNSHNISRLWLSAISFLDDLILQAGRCGNHAILLAVLFEEFLAGCRSFFAHLRQTLFGTLLQRREGFNQLFVLEFLIFLADGVFDTQGYSLGIEIIHAFLSQALAHVQTDAIRRFLCWSFQLYGAGLLITTCEYQTDQGNRRCQPMLFHANSLFMRQKGKRVKPRAYQAAAINGYRHEREKKPISSGIQRFSRFGTGLFSRSSVCDSPV</sequence>